<evidence type="ECO:0000256" key="2">
    <source>
        <dbReference type="SAM" id="SignalP"/>
    </source>
</evidence>
<accession>A0A936F3Y1</accession>
<dbReference type="InterPro" id="IPR027385">
    <property type="entry name" value="Beta-barrel_OMP"/>
</dbReference>
<proteinExistence type="predicted"/>
<evidence type="ECO:0000313" key="5">
    <source>
        <dbReference type="Proteomes" id="UP000709959"/>
    </source>
</evidence>
<name>A0A936F3Y1_9BACT</name>
<sequence length="223" mass="24304">MRRAASLLVLPLILVSGSALKAQSPHVGFSLNLVFPTGDFGSTTYPSYFSSSAGRIIPAQKETYDLGVGGSFTLSFPVDRNLAIRLNMSGSSENGHNRAPGETTINLRHSQFNLGGDLQIFPQGTAFRHRGLYFVAGLSADFEQFDRSFGDLNSDYYYNNYNVDTTRKSRLGGSLGIGHSFGYDAGLRFTMEATFHKTLTNHDVDAGDPPSTDFVKLGFGFVF</sequence>
<feature type="signal peptide" evidence="2">
    <location>
        <begin position="1"/>
        <end position="21"/>
    </location>
</feature>
<protein>
    <submittedName>
        <fullName evidence="4">Outer membrane beta-barrel protein</fullName>
    </submittedName>
</protein>
<keyword evidence="1 2" id="KW-0732">Signal</keyword>
<evidence type="ECO:0000256" key="1">
    <source>
        <dbReference type="ARBA" id="ARBA00022729"/>
    </source>
</evidence>
<feature type="domain" description="Outer membrane protein beta-barrel" evidence="3">
    <location>
        <begin position="8"/>
        <end position="223"/>
    </location>
</feature>
<organism evidence="4 5">
    <name type="scientific">Candidatus Geothrix odensensis</name>
    <dbReference type="NCBI Taxonomy" id="2954440"/>
    <lineage>
        <taxon>Bacteria</taxon>
        <taxon>Pseudomonadati</taxon>
        <taxon>Acidobacteriota</taxon>
        <taxon>Holophagae</taxon>
        <taxon>Holophagales</taxon>
        <taxon>Holophagaceae</taxon>
        <taxon>Geothrix</taxon>
    </lineage>
</organism>
<dbReference type="Proteomes" id="UP000709959">
    <property type="component" value="Unassembled WGS sequence"/>
</dbReference>
<dbReference type="AlphaFoldDB" id="A0A936F3Y1"/>
<comment type="caution">
    <text evidence="4">The sequence shown here is derived from an EMBL/GenBank/DDBJ whole genome shotgun (WGS) entry which is preliminary data.</text>
</comment>
<gene>
    <name evidence="4" type="ORF">IPN91_11535</name>
</gene>
<dbReference type="Pfam" id="PF13505">
    <property type="entry name" value="OMP_b-brl"/>
    <property type="match status" value="1"/>
</dbReference>
<dbReference type="EMBL" id="JADKCH010000015">
    <property type="protein sequence ID" value="MBK8573250.1"/>
    <property type="molecule type" value="Genomic_DNA"/>
</dbReference>
<feature type="chain" id="PRO_5037758412" evidence="2">
    <location>
        <begin position="22"/>
        <end position="223"/>
    </location>
</feature>
<reference evidence="4 5" key="1">
    <citation type="submission" date="2020-10" db="EMBL/GenBank/DDBJ databases">
        <title>Connecting structure to function with the recovery of over 1000 high-quality activated sludge metagenome-assembled genomes encoding full-length rRNA genes using long-read sequencing.</title>
        <authorList>
            <person name="Singleton C.M."/>
            <person name="Petriglieri F."/>
            <person name="Kristensen J.M."/>
            <person name="Kirkegaard R.H."/>
            <person name="Michaelsen T.Y."/>
            <person name="Andersen M.H."/>
            <person name="Karst S.M."/>
            <person name="Dueholm M.S."/>
            <person name="Nielsen P.H."/>
            <person name="Albertsen M."/>
        </authorList>
    </citation>
    <scope>NUCLEOTIDE SEQUENCE [LARGE SCALE GENOMIC DNA]</scope>
    <source>
        <strain evidence="4">OdNE_18-Q3-R46-58_MAXAC.008</strain>
    </source>
</reference>
<evidence type="ECO:0000259" key="3">
    <source>
        <dbReference type="Pfam" id="PF13505"/>
    </source>
</evidence>
<evidence type="ECO:0000313" key="4">
    <source>
        <dbReference type="EMBL" id="MBK8573250.1"/>
    </source>
</evidence>